<feature type="region of interest" description="Disordered" evidence="1">
    <location>
        <begin position="261"/>
        <end position="282"/>
    </location>
</feature>
<gene>
    <name evidence="2" type="ORF">STIAU_6175</name>
</gene>
<protein>
    <submittedName>
        <fullName evidence="2">LysM domain protein</fullName>
    </submittedName>
</protein>
<dbReference type="InterPro" id="IPR036779">
    <property type="entry name" value="LysM_dom_sf"/>
</dbReference>
<dbReference type="EMBL" id="AAMD01000008">
    <property type="protein sequence ID" value="EAU69136.1"/>
    <property type="molecule type" value="Genomic_DNA"/>
</dbReference>
<reference evidence="2 3" key="1">
    <citation type="submission" date="2006-04" db="EMBL/GenBank/DDBJ databases">
        <authorList>
            <person name="Nierman W.C."/>
        </authorList>
    </citation>
    <scope>NUCLEOTIDE SEQUENCE [LARGE SCALE GENOMIC DNA]</scope>
    <source>
        <strain evidence="2 3">DW4/3-1</strain>
    </source>
</reference>
<comment type="caution">
    <text evidence="2">The sequence shown here is derived from an EMBL/GenBank/DDBJ whole genome shotgun (WGS) entry which is preliminary data.</text>
</comment>
<evidence type="ECO:0000256" key="1">
    <source>
        <dbReference type="SAM" id="MobiDB-lite"/>
    </source>
</evidence>
<accession>Q09BT5</accession>
<dbReference type="PATRIC" id="fig|378806.16.peg.8528"/>
<name>Q09BT5_STIAD</name>
<dbReference type="Gene3D" id="2.60.40.10">
    <property type="entry name" value="Immunoglobulins"/>
    <property type="match status" value="1"/>
</dbReference>
<feature type="region of interest" description="Disordered" evidence="1">
    <location>
        <begin position="1"/>
        <end position="78"/>
    </location>
</feature>
<evidence type="ECO:0000313" key="3">
    <source>
        <dbReference type="Proteomes" id="UP000032702"/>
    </source>
</evidence>
<feature type="compositionally biased region" description="Basic residues" evidence="1">
    <location>
        <begin position="11"/>
        <end position="31"/>
    </location>
</feature>
<feature type="compositionally biased region" description="Gly residues" evidence="1">
    <location>
        <begin position="62"/>
        <end position="74"/>
    </location>
</feature>
<dbReference type="AlphaFoldDB" id="Q09BT5"/>
<organism evidence="2 3">
    <name type="scientific">Stigmatella aurantiaca (strain DW4/3-1)</name>
    <dbReference type="NCBI Taxonomy" id="378806"/>
    <lineage>
        <taxon>Bacteria</taxon>
        <taxon>Pseudomonadati</taxon>
        <taxon>Myxococcota</taxon>
        <taxon>Myxococcia</taxon>
        <taxon>Myxococcales</taxon>
        <taxon>Cystobacterineae</taxon>
        <taxon>Archangiaceae</taxon>
        <taxon>Stigmatella</taxon>
    </lineage>
</organism>
<sequence length="395" mass="41969">MAGGAGGAPPLRKRQGEHRRRGARAHRLRPRRLGEPGGGRAHRHRRDPAPARADTHRRHGAQGKGGCHAGGTGHPGALRLHPFGHHPSRPGDRLPMRNAFLLVAYLSATPTPTEVVVGERESLAQLAERLLGDPKGASELKALNGLTSDAVPPGTVLKLPPEADRTQALNALTAARLALAQTDSEPPRREEASAKLREAETHFQTAHYLAAAQAADGASRLLSQTVASRSTFQVSVDAEGATTVSVHTGPPVRVTAEDVTQPVSPGERVRVEKGQPPPTPRRPLLAPALRKPDEGSRIKLVPMRGKLGPVTLSWTAVQGATGYGVEVLSPEGALVHQSTVAATQQLLELPPLPAGRYRWTVRALSEGQKPAASSERLFELVEDAVKLQVGSPAWK</sequence>
<dbReference type="InterPro" id="IPR013783">
    <property type="entry name" value="Ig-like_fold"/>
</dbReference>
<dbReference type="Proteomes" id="UP000032702">
    <property type="component" value="Unassembled WGS sequence"/>
</dbReference>
<evidence type="ECO:0000313" key="2">
    <source>
        <dbReference type="EMBL" id="EAU69136.1"/>
    </source>
</evidence>
<proteinExistence type="predicted"/>
<dbReference type="Gene3D" id="3.10.350.10">
    <property type="entry name" value="LysM domain"/>
    <property type="match status" value="1"/>
</dbReference>